<feature type="compositionally biased region" description="Low complexity" evidence="1">
    <location>
        <begin position="872"/>
        <end position="888"/>
    </location>
</feature>
<feature type="compositionally biased region" description="Polar residues" evidence="1">
    <location>
        <begin position="1141"/>
        <end position="1153"/>
    </location>
</feature>
<proteinExistence type="predicted"/>
<feature type="compositionally biased region" description="Basic and acidic residues" evidence="1">
    <location>
        <begin position="1178"/>
        <end position="1192"/>
    </location>
</feature>
<dbReference type="HOGENOM" id="CLU_278519_0_0_1"/>
<feature type="region of interest" description="Disordered" evidence="1">
    <location>
        <begin position="1106"/>
        <end position="1244"/>
    </location>
</feature>
<dbReference type="InterPro" id="IPR040010">
    <property type="entry name" value="ZN608/ZN609"/>
</dbReference>
<dbReference type="GO" id="GO:0005634">
    <property type="term" value="C:nucleus"/>
    <property type="evidence" value="ECO:0007669"/>
    <property type="project" value="TreeGrafter"/>
</dbReference>
<feature type="compositionally biased region" description="Basic and acidic residues" evidence="1">
    <location>
        <begin position="723"/>
        <end position="734"/>
    </location>
</feature>
<dbReference type="EMBL" id="AMQN01003667">
    <property type="status" value="NOT_ANNOTATED_CDS"/>
    <property type="molecule type" value="Genomic_DNA"/>
</dbReference>
<feature type="compositionally biased region" description="Low complexity" evidence="1">
    <location>
        <begin position="1165"/>
        <end position="1177"/>
    </location>
</feature>
<protein>
    <recommendedName>
        <fullName evidence="2">C2H2-type domain-containing protein</fullName>
    </recommendedName>
</protein>
<feature type="compositionally biased region" description="Basic residues" evidence="1">
    <location>
        <begin position="1194"/>
        <end position="1203"/>
    </location>
</feature>
<feature type="compositionally biased region" description="Low complexity" evidence="1">
    <location>
        <begin position="1213"/>
        <end position="1225"/>
    </location>
</feature>
<feature type="region of interest" description="Disordered" evidence="1">
    <location>
        <begin position="284"/>
        <end position="415"/>
    </location>
</feature>
<dbReference type="EnsemblMetazoa" id="CapteT221888">
    <property type="protein sequence ID" value="CapteP221888"/>
    <property type="gene ID" value="CapteG221888"/>
</dbReference>
<feature type="compositionally biased region" description="Basic and acidic residues" evidence="1">
    <location>
        <begin position="390"/>
        <end position="407"/>
    </location>
</feature>
<dbReference type="EMBL" id="KB312450">
    <property type="protein sequence ID" value="ELT87194.1"/>
    <property type="molecule type" value="Genomic_DNA"/>
</dbReference>
<feature type="compositionally biased region" description="Polar residues" evidence="1">
    <location>
        <begin position="1235"/>
        <end position="1244"/>
    </location>
</feature>
<dbReference type="PANTHER" id="PTHR21564:SF5">
    <property type="entry name" value="SCRIBBLER, ISOFORM J"/>
    <property type="match status" value="1"/>
</dbReference>
<feature type="compositionally biased region" description="Low complexity" evidence="1">
    <location>
        <begin position="162"/>
        <end position="178"/>
    </location>
</feature>
<feature type="compositionally biased region" description="Basic residues" evidence="1">
    <location>
        <begin position="304"/>
        <end position="313"/>
    </location>
</feature>
<dbReference type="PANTHER" id="PTHR21564">
    <property type="entry name" value="BRAKELESS PROTEIN"/>
    <property type="match status" value="1"/>
</dbReference>
<dbReference type="OrthoDB" id="5863628at2759"/>
<feature type="region of interest" description="Disordered" evidence="1">
    <location>
        <begin position="438"/>
        <end position="506"/>
    </location>
</feature>
<dbReference type="OMA" id="YLYPSEQ"/>
<feature type="compositionally biased region" description="Pro residues" evidence="1">
    <location>
        <begin position="742"/>
        <end position="752"/>
    </location>
</feature>
<keyword evidence="5" id="KW-1185">Reference proteome</keyword>
<name>R7T894_CAPTE</name>
<dbReference type="STRING" id="283909.R7T894"/>
<evidence type="ECO:0000313" key="3">
    <source>
        <dbReference type="EMBL" id="ELT87194.1"/>
    </source>
</evidence>
<evidence type="ECO:0000259" key="2">
    <source>
        <dbReference type="PROSITE" id="PS00028"/>
    </source>
</evidence>
<dbReference type="InterPro" id="IPR013087">
    <property type="entry name" value="Znf_C2H2_type"/>
</dbReference>
<evidence type="ECO:0000313" key="5">
    <source>
        <dbReference type="Proteomes" id="UP000014760"/>
    </source>
</evidence>
<feature type="compositionally biased region" description="Basic and acidic residues" evidence="1">
    <location>
        <begin position="1155"/>
        <end position="1164"/>
    </location>
</feature>
<evidence type="ECO:0000313" key="4">
    <source>
        <dbReference type="EnsemblMetazoa" id="CapteP221888"/>
    </source>
</evidence>
<organism evidence="3">
    <name type="scientific">Capitella teleta</name>
    <name type="common">Polychaete worm</name>
    <dbReference type="NCBI Taxonomy" id="283909"/>
    <lineage>
        <taxon>Eukaryota</taxon>
        <taxon>Metazoa</taxon>
        <taxon>Spiralia</taxon>
        <taxon>Lophotrochozoa</taxon>
        <taxon>Annelida</taxon>
        <taxon>Polychaeta</taxon>
        <taxon>Sedentaria</taxon>
        <taxon>Scolecida</taxon>
        <taxon>Capitellidae</taxon>
        <taxon>Capitella</taxon>
    </lineage>
</organism>
<feature type="compositionally biased region" description="Basic and acidic residues" evidence="1">
    <location>
        <begin position="185"/>
        <end position="198"/>
    </location>
</feature>
<dbReference type="Proteomes" id="UP000014760">
    <property type="component" value="Unassembled WGS sequence"/>
</dbReference>
<feature type="compositionally biased region" description="Low complexity" evidence="1">
    <location>
        <begin position="753"/>
        <end position="768"/>
    </location>
</feature>
<feature type="domain" description="C2H2-type" evidence="2">
    <location>
        <begin position="417"/>
        <end position="440"/>
    </location>
</feature>
<feature type="compositionally biased region" description="Basic and acidic residues" evidence="1">
    <location>
        <begin position="364"/>
        <end position="374"/>
    </location>
</feature>
<reference evidence="3 5" key="2">
    <citation type="journal article" date="2013" name="Nature">
        <title>Insights into bilaterian evolution from three spiralian genomes.</title>
        <authorList>
            <person name="Simakov O."/>
            <person name="Marletaz F."/>
            <person name="Cho S.J."/>
            <person name="Edsinger-Gonzales E."/>
            <person name="Havlak P."/>
            <person name="Hellsten U."/>
            <person name="Kuo D.H."/>
            <person name="Larsson T."/>
            <person name="Lv J."/>
            <person name="Arendt D."/>
            <person name="Savage R."/>
            <person name="Osoegawa K."/>
            <person name="de Jong P."/>
            <person name="Grimwood J."/>
            <person name="Chapman J.A."/>
            <person name="Shapiro H."/>
            <person name="Aerts A."/>
            <person name="Otillar R.P."/>
            <person name="Terry A.Y."/>
            <person name="Boore J.L."/>
            <person name="Grigoriev I.V."/>
            <person name="Lindberg D.R."/>
            <person name="Seaver E.C."/>
            <person name="Weisblat D.A."/>
            <person name="Putnam N.H."/>
            <person name="Rokhsar D.S."/>
        </authorList>
    </citation>
    <scope>NUCLEOTIDE SEQUENCE</scope>
    <source>
        <strain evidence="3 5">I ESC-2004</strain>
    </source>
</reference>
<feature type="compositionally biased region" description="Basic and acidic residues" evidence="1">
    <location>
        <begin position="957"/>
        <end position="996"/>
    </location>
</feature>
<feature type="compositionally biased region" description="Basic and acidic residues" evidence="1">
    <location>
        <begin position="452"/>
        <end position="477"/>
    </location>
</feature>
<accession>R7T894</accession>
<feature type="region of interest" description="Disordered" evidence="1">
    <location>
        <begin position="688"/>
        <end position="996"/>
    </location>
</feature>
<gene>
    <name evidence="3" type="ORF">CAPTEDRAFT_221888</name>
</gene>
<feature type="compositionally biased region" description="Basic residues" evidence="1">
    <location>
        <begin position="697"/>
        <end position="722"/>
    </location>
</feature>
<feature type="region of interest" description="Disordered" evidence="1">
    <location>
        <begin position="1011"/>
        <end position="1069"/>
    </location>
</feature>
<feature type="compositionally biased region" description="Low complexity" evidence="1">
    <location>
        <begin position="317"/>
        <end position="330"/>
    </location>
</feature>
<feature type="compositionally biased region" description="Low complexity" evidence="1">
    <location>
        <begin position="73"/>
        <end position="96"/>
    </location>
</feature>
<feature type="compositionally biased region" description="Low complexity" evidence="1">
    <location>
        <begin position="1"/>
        <end position="15"/>
    </location>
</feature>
<feature type="compositionally biased region" description="Low complexity" evidence="1">
    <location>
        <begin position="338"/>
        <end position="361"/>
    </location>
</feature>
<dbReference type="AlphaFoldDB" id="R7T894"/>
<evidence type="ECO:0000256" key="1">
    <source>
        <dbReference type="SAM" id="MobiDB-lite"/>
    </source>
</evidence>
<reference evidence="5" key="1">
    <citation type="submission" date="2012-12" db="EMBL/GenBank/DDBJ databases">
        <authorList>
            <person name="Hellsten U."/>
            <person name="Grimwood J."/>
            <person name="Chapman J.A."/>
            <person name="Shapiro H."/>
            <person name="Aerts A."/>
            <person name="Otillar R.P."/>
            <person name="Terry A.Y."/>
            <person name="Boore J.L."/>
            <person name="Simakov O."/>
            <person name="Marletaz F."/>
            <person name="Cho S.-J."/>
            <person name="Edsinger-Gonzales E."/>
            <person name="Havlak P."/>
            <person name="Kuo D.-H."/>
            <person name="Larsson T."/>
            <person name="Lv J."/>
            <person name="Arendt D."/>
            <person name="Savage R."/>
            <person name="Osoegawa K."/>
            <person name="de Jong P."/>
            <person name="Lindberg D.R."/>
            <person name="Seaver E.C."/>
            <person name="Weisblat D.A."/>
            <person name="Putnam N.H."/>
            <person name="Grigoriev I.V."/>
            <person name="Rokhsar D.S."/>
        </authorList>
    </citation>
    <scope>NUCLEOTIDE SEQUENCE</scope>
    <source>
        <strain evidence="5">I ESC-2004</strain>
    </source>
</reference>
<dbReference type="GO" id="GO:0006357">
    <property type="term" value="P:regulation of transcription by RNA polymerase II"/>
    <property type="evidence" value="ECO:0007669"/>
    <property type="project" value="TreeGrafter"/>
</dbReference>
<feature type="compositionally biased region" description="Polar residues" evidence="1">
    <location>
        <begin position="1045"/>
        <end position="1055"/>
    </location>
</feature>
<dbReference type="PROSITE" id="PS00028">
    <property type="entry name" value="ZINC_FINGER_C2H2_1"/>
    <property type="match status" value="1"/>
</dbReference>
<feature type="region of interest" description="Disordered" evidence="1">
    <location>
        <begin position="123"/>
        <end position="198"/>
    </location>
</feature>
<feature type="region of interest" description="Disordered" evidence="1">
    <location>
        <begin position="1"/>
        <end position="111"/>
    </location>
</feature>
<feature type="compositionally biased region" description="Low complexity" evidence="1">
    <location>
        <begin position="809"/>
        <end position="824"/>
    </location>
</feature>
<sequence length="1244" mass="132602">MASSSTTSTSTSSSSAPLQPPRSPIGKMKIKRSKSGKVEKTMMTSQSEKVKSKTSKSSKKEKRERSLLQQATPSSPVPQLQSSQPQQQQQPQSSASTATARSLDNHPTPALASYALAHVQANSLQQAASKPGLTPAAPTFLTSRAPSAAASKPPQPPQLQTSASASSASPAKSNAAKSGVSANGESKRHDPYEFNAKMEDGIRPPAKKAKVEKNEASSKCDASVETVNQAVITEPDMFGPCEPGSNVVLEGIVWNETLNGLLVVNVTWRGKTYVGTLMDATRHDWAPPRLNCDSPTSDLEARTPKGRGSKRGGRGGAAAVVAAAPKPEAGGCDRKLRSNSSRRANAAASQWNAWSSAAAARTGTESRRRLRNNDSETSENGAKQPAAKRLRADSSCEKETKTEHPSPRPETPVLIECPEPNCSKKYRHINGLKYHQSHAHKNSAGCSSGGEGKIEEAKKEEREKASTGSNKDTKPEVPAKSSQPEAPVVTSPHTETKDISEPKPAVAVSCNEPVIEKRVIAPAVSLNPVSMVTTPSSSMQLYQISGAPIACLHGAVVTQAATGQQVTVTTLAPTALVPPAAPMTAIPVTVATAVRPQEPKRGKETRPEKKLTRAPPALTSVRPIMPAPSLAPQVSMVSTPLLTTGQMNCSPAAVSAAAGTSSQLKPIQPKPTILGISSNVDSALAASLKQMKQDTKKPKKKKKDKEKKKEHKHSKGNGKSQKHKDSPPKLEKQAPVHSVTPQPTPPAPPPAPSASAAAPASLVAPPAADKQTPEDAHSPAYSDISDANESAPTLEKESGGCHEPVAPVTGAPGSQGGSSAAPTPFYSQPPSLTPAVAEEKATSVIQRNDQRSDQKPMHRPAPPTQEVRPVVQMQQQQQKMQQQQQQQKNSPQYPEFRPKQDPTPRKGSNSSHPPQRLAQAGDSRGTLPQARPRPTPDTQLVKPMVKQSEMPPPLISDEERRRREETLKEESRRVLKENIELKPQMESRRPDMDRQDVQRYLFYQQKMLEARYPPLSVKNPEAADSSRPSSAEQQRAGPSPKEVSAANSPVSNQKPQDIHPASYGQIYGHPYLPPGTHYPGFDPVYSPVIGYAGPAAFIHPAQVRFQGPRPAETPAGPDKALIVYPPEAKPLDLAAQPPPASTSSGQYYSNSPQHKIHELKDVGKAAKPVSPAPSAGSKEGERPASRNKDTSAQRHVHTHHHTHVAYPVYSPYGSIISPGGQQSSPANALSPRPPYTSSASNVAK</sequence>
<reference evidence="4" key="3">
    <citation type="submission" date="2015-06" db="UniProtKB">
        <authorList>
            <consortium name="EnsemblMetazoa"/>
        </authorList>
    </citation>
    <scope>IDENTIFICATION</scope>
</reference>